<dbReference type="EMBL" id="MKEK01000001">
    <property type="protein sequence ID" value="OEY69592.1"/>
    <property type="molecule type" value="Genomic_DNA"/>
</dbReference>
<evidence type="ECO:0000313" key="3">
    <source>
        <dbReference type="EMBL" id="OEY69592.1"/>
    </source>
</evidence>
<protein>
    <recommendedName>
        <fullName evidence="2">Signal transduction histidine kinase internal region domain-containing protein</fullName>
    </recommendedName>
</protein>
<dbReference type="STRING" id="1628148.BI198_08485"/>
<feature type="transmembrane region" description="Helical" evidence="1">
    <location>
        <begin position="21"/>
        <end position="43"/>
    </location>
</feature>
<organism evidence="3 4">
    <name type="scientific">Rheinheimera salexigens</name>
    <dbReference type="NCBI Taxonomy" id="1628148"/>
    <lineage>
        <taxon>Bacteria</taxon>
        <taxon>Pseudomonadati</taxon>
        <taxon>Pseudomonadota</taxon>
        <taxon>Gammaproteobacteria</taxon>
        <taxon>Chromatiales</taxon>
        <taxon>Chromatiaceae</taxon>
        <taxon>Rheinheimera</taxon>
    </lineage>
</organism>
<proteinExistence type="predicted"/>
<dbReference type="GO" id="GO:0000155">
    <property type="term" value="F:phosphorelay sensor kinase activity"/>
    <property type="evidence" value="ECO:0007669"/>
    <property type="project" value="InterPro"/>
</dbReference>
<dbReference type="Gene3D" id="3.30.565.10">
    <property type="entry name" value="Histidine kinase-like ATPase, C-terminal domain"/>
    <property type="match status" value="1"/>
</dbReference>
<comment type="caution">
    <text evidence="3">The sequence shown here is derived from an EMBL/GenBank/DDBJ whole genome shotgun (WGS) entry which is preliminary data.</text>
</comment>
<evidence type="ECO:0000313" key="4">
    <source>
        <dbReference type="Proteomes" id="UP000242258"/>
    </source>
</evidence>
<dbReference type="PANTHER" id="PTHR34220">
    <property type="entry name" value="SENSOR HISTIDINE KINASE YPDA"/>
    <property type="match status" value="1"/>
</dbReference>
<reference evidence="4" key="1">
    <citation type="submission" date="2016-09" db="EMBL/GenBank/DDBJ databases">
        <authorList>
            <person name="Wan X."/>
            <person name="Hou S."/>
        </authorList>
    </citation>
    <scope>NUCLEOTIDE SEQUENCE [LARGE SCALE GENOMIC DNA]</scope>
    <source>
        <strain evidence="4">KH87</strain>
    </source>
</reference>
<keyword evidence="4" id="KW-1185">Reference proteome</keyword>
<dbReference type="InterPro" id="IPR036890">
    <property type="entry name" value="HATPase_C_sf"/>
</dbReference>
<gene>
    <name evidence="3" type="ORF">BI198_08485</name>
</gene>
<name>A0A1E7Q5Y5_9GAMM</name>
<feature type="transmembrane region" description="Helical" evidence="1">
    <location>
        <begin position="140"/>
        <end position="167"/>
    </location>
</feature>
<keyword evidence="1" id="KW-1133">Transmembrane helix</keyword>
<dbReference type="Pfam" id="PF06580">
    <property type="entry name" value="His_kinase"/>
    <property type="match status" value="1"/>
</dbReference>
<dbReference type="PANTHER" id="PTHR34220:SF7">
    <property type="entry name" value="SENSOR HISTIDINE KINASE YPDA"/>
    <property type="match status" value="1"/>
</dbReference>
<evidence type="ECO:0000256" key="1">
    <source>
        <dbReference type="SAM" id="Phobius"/>
    </source>
</evidence>
<dbReference type="Proteomes" id="UP000242258">
    <property type="component" value="Unassembled WGS sequence"/>
</dbReference>
<dbReference type="SUPFAM" id="SSF55874">
    <property type="entry name" value="ATPase domain of HSP90 chaperone/DNA topoisomerase II/histidine kinase"/>
    <property type="match status" value="1"/>
</dbReference>
<dbReference type="InterPro" id="IPR050640">
    <property type="entry name" value="Bact_2-comp_sensor_kinase"/>
</dbReference>
<accession>A0A1E7Q5Y5</accession>
<keyword evidence="1" id="KW-0472">Membrane</keyword>
<dbReference type="InterPro" id="IPR010559">
    <property type="entry name" value="Sig_transdc_His_kin_internal"/>
</dbReference>
<feature type="domain" description="Signal transduction histidine kinase internal region" evidence="2">
    <location>
        <begin position="183"/>
        <end position="262"/>
    </location>
</feature>
<dbReference type="AlphaFoldDB" id="A0A1E7Q5Y5"/>
<dbReference type="RefSeq" id="WP_070049162.1">
    <property type="nucleotide sequence ID" value="NZ_CBCSDO010000004.1"/>
</dbReference>
<keyword evidence="1" id="KW-0812">Transmembrane</keyword>
<feature type="transmembrane region" description="Helical" evidence="1">
    <location>
        <begin position="49"/>
        <end position="69"/>
    </location>
</feature>
<dbReference type="GO" id="GO:0016020">
    <property type="term" value="C:membrane"/>
    <property type="evidence" value="ECO:0007669"/>
    <property type="project" value="InterPro"/>
</dbReference>
<feature type="transmembrane region" description="Helical" evidence="1">
    <location>
        <begin position="90"/>
        <end position="112"/>
    </location>
</feature>
<evidence type="ECO:0000259" key="2">
    <source>
        <dbReference type="Pfam" id="PF06580"/>
    </source>
</evidence>
<dbReference type="OrthoDB" id="2514702at2"/>
<sequence>MSFVQRYQQHIAVINASRAYLWAQLATMLVYVLYFTAYTLPLINISQPFILLAFTLKYSIEAACFVSLSHLALRPWLKLMQHSGASIKRLLGFSSIVLLASLLQSGLSYFLVKLNFLKSTDMSLITINDPSQASTLQMNFSAAFVLITYTVMFAVMYLVWTFAYVLWHNWQARKLLQKQMQQAQLQQLTNQLNPHFLFNALNSIRALIFEDQHKAADTVTRLSELFRFHLQAHLQPESTLEQEWQLTEQYLAIEQVRLEQRLQFRCQIDAALLQHKLPTLSLLTLTENAIKHGIAPTASTGELTITAKIAAQTITKSSHTGWQLIVSNSVQSATQQPSTGTGLANLRQRLQLMYGQNARLQHSRDGNVFCVQLELTDEV</sequence>